<evidence type="ECO:0008006" key="2">
    <source>
        <dbReference type="Google" id="ProtNLM"/>
    </source>
</evidence>
<reference evidence="1" key="1">
    <citation type="journal article" date="2014" name="Front. Microbiol.">
        <title>High frequency of phylogenetically diverse reductive dehalogenase-homologous genes in deep subseafloor sedimentary metagenomes.</title>
        <authorList>
            <person name="Kawai M."/>
            <person name="Futagami T."/>
            <person name="Toyoda A."/>
            <person name="Takaki Y."/>
            <person name="Nishi S."/>
            <person name="Hori S."/>
            <person name="Arai W."/>
            <person name="Tsubouchi T."/>
            <person name="Morono Y."/>
            <person name="Uchiyama I."/>
            <person name="Ito T."/>
            <person name="Fujiyama A."/>
            <person name="Inagaki F."/>
            <person name="Takami H."/>
        </authorList>
    </citation>
    <scope>NUCLEOTIDE SEQUENCE</scope>
    <source>
        <strain evidence="1">Expedition CK06-06</strain>
    </source>
</reference>
<protein>
    <recommendedName>
        <fullName evidence="2">ABC transporter domain-containing protein</fullName>
    </recommendedName>
</protein>
<dbReference type="EMBL" id="BARU01004414">
    <property type="protein sequence ID" value="GAH20298.1"/>
    <property type="molecule type" value="Genomic_DNA"/>
</dbReference>
<dbReference type="AlphaFoldDB" id="X1FHM3"/>
<feature type="non-terminal residue" evidence="1">
    <location>
        <position position="56"/>
    </location>
</feature>
<comment type="caution">
    <text evidence="1">The sequence shown here is derived from an EMBL/GenBank/DDBJ whole genome shotgun (WGS) entry which is preliminary data.</text>
</comment>
<gene>
    <name evidence="1" type="ORF">S03H2_08897</name>
</gene>
<proteinExistence type="predicted"/>
<name>X1FHM3_9ZZZZ</name>
<evidence type="ECO:0000313" key="1">
    <source>
        <dbReference type="EMBL" id="GAH20298.1"/>
    </source>
</evidence>
<accession>X1FHM3</accession>
<organism evidence="1">
    <name type="scientific">marine sediment metagenome</name>
    <dbReference type="NCBI Taxonomy" id="412755"/>
    <lineage>
        <taxon>unclassified sequences</taxon>
        <taxon>metagenomes</taxon>
        <taxon>ecological metagenomes</taxon>
    </lineage>
</organism>
<sequence>MEPRVKEEQTTLSTQKTVLEVQNVRKYFTEKKGLFSSSSTNVVRAVDGISFDIKPN</sequence>